<dbReference type="VEuPathDB" id="CryptoDB:Cvel_11125"/>
<keyword evidence="2" id="KW-0472">Membrane</keyword>
<accession>A0A0G4I597</accession>
<feature type="transmembrane region" description="Helical" evidence="2">
    <location>
        <begin position="33"/>
        <end position="53"/>
    </location>
</feature>
<dbReference type="InterPro" id="IPR051961">
    <property type="entry name" value="Fungal_Metabolite_Diox"/>
</dbReference>
<feature type="region of interest" description="Disordered" evidence="1">
    <location>
        <begin position="1"/>
        <end position="24"/>
    </location>
</feature>
<evidence type="ECO:0000256" key="2">
    <source>
        <dbReference type="SAM" id="Phobius"/>
    </source>
</evidence>
<evidence type="ECO:0008006" key="4">
    <source>
        <dbReference type="Google" id="ProtNLM"/>
    </source>
</evidence>
<name>A0A0G4I597_9ALVE</name>
<organism evidence="3">
    <name type="scientific">Chromera velia CCMP2878</name>
    <dbReference type="NCBI Taxonomy" id="1169474"/>
    <lineage>
        <taxon>Eukaryota</taxon>
        <taxon>Sar</taxon>
        <taxon>Alveolata</taxon>
        <taxon>Colpodellida</taxon>
        <taxon>Chromeraceae</taxon>
        <taxon>Chromera</taxon>
    </lineage>
</organism>
<dbReference type="AlphaFoldDB" id="A0A0G4I597"/>
<dbReference type="PANTHER" id="PTHR37563:SF2">
    <property type="entry name" value="PHYTANOYL-COA DIOXYGENASE FAMILY PROTEIN (AFU_ORTHOLOGUE AFUA_2G03330)"/>
    <property type="match status" value="1"/>
</dbReference>
<dbReference type="SUPFAM" id="SSF51197">
    <property type="entry name" value="Clavaminate synthase-like"/>
    <property type="match status" value="1"/>
</dbReference>
<protein>
    <recommendedName>
        <fullName evidence="4">Phytanoyl-CoA dioxygenase</fullName>
    </recommendedName>
</protein>
<evidence type="ECO:0000256" key="1">
    <source>
        <dbReference type="SAM" id="MobiDB-lite"/>
    </source>
</evidence>
<keyword evidence="2" id="KW-0812">Transmembrane</keyword>
<proteinExistence type="predicted"/>
<reference evidence="3" key="1">
    <citation type="submission" date="2014-11" db="EMBL/GenBank/DDBJ databases">
        <authorList>
            <person name="Otto D Thomas"/>
            <person name="Naeem Raeece"/>
        </authorList>
    </citation>
    <scope>NUCLEOTIDE SEQUENCE</scope>
</reference>
<dbReference type="EMBL" id="CDMZ01005172">
    <property type="protein sequence ID" value="CEM52176.1"/>
    <property type="molecule type" value="Genomic_DNA"/>
</dbReference>
<dbReference type="PANTHER" id="PTHR37563">
    <property type="entry name" value="PHYTANOYL-COA DIOXYGENASE FAMILY PROTEIN (AFU_ORTHOLOGUE AFUA_2G03330)"/>
    <property type="match status" value="1"/>
</dbReference>
<gene>
    <name evidence="3" type="ORF">Cvel_11125</name>
</gene>
<dbReference type="Pfam" id="PF05721">
    <property type="entry name" value="PhyH"/>
    <property type="match status" value="1"/>
</dbReference>
<sequence length="478" mass="52977">MSGVRKRKGGGGGDGGAAVKTSDRIGGKKKSPLSMIFGVLFAVGAAAALLMFFQKNRGSGSGRRQVVVKDLQELRRLWSDPGKIPETLKTKLLCYQYCSDGEMVNEEQSEAFKKSVSKENPQMYMEAAAADELDQLVLAQCAAFCEMAADGRLPGVSMRHPFANVIMKQMQFNGSTAEVKELPSEIDEYLECAAECTNITRLTFDMKEDPTEDQILDTLERCGLVQLVNAFPKDVAKQISEALDKYEKIGKVGNVPVKYFRNDNLYNKRYEMWLPHEEPFLRLSKIVGPESKLAKVINGYLLEGETTQMDYASAIFAPALSTGAQPLHRDTVDSLRSERGTRETLNMQVAIMDVDQSMGPTVFCPCSQLYLNFGENPAHDALEEFFWRSADPKCLDLTQFTRAFTPTGAVTLYDGVTVHAGTANESPRNRTVMNLSFAASDSMRSNDAYDKLMSSYAKKHVDAFRLEFGDQVFAKMGS</sequence>
<evidence type="ECO:0000313" key="3">
    <source>
        <dbReference type="EMBL" id="CEM52176.1"/>
    </source>
</evidence>
<keyword evidence="2" id="KW-1133">Transmembrane helix</keyword>
<dbReference type="Gene3D" id="2.60.120.620">
    <property type="entry name" value="q2cbj1_9rhob like domain"/>
    <property type="match status" value="1"/>
</dbReference>
<dbReference type="InterPro" id="IPR008775">
    <property type="entry name" value="Phytyl_CoA_dOase-like"/>
</dbReference>